<name>A0A484KH86_9ASTE</name>
<dbReference type="Gene3D" id="2.120.10.80">
    <property type="entry name" value="Kelch-type beta propeller"/>
    <property type="match status" value="1"/>
</dbReference>
<keyword evidence="1" id="KW-0880">Kelch repeat</keyword>
<gene>
    <name evidence="3" type="ORF">CCAM_LOCUS5050</name>
</gene>
<sequence>MYVYGGRSYMTEGIYAGEGCFLGDLHVLDLKNWSWSKLDKDHKRILSRSILGHPGLSLVTRGGHSVNLLGNCLVIFGGEDARWNCPLNDLHVLDLVSRKWSKPLVRGVPPAGRLHHAATVHTARR</sequence>
<reference evidence="3 4" key="1">
    <citation type="submission" date="2018-04" db="EMBL/GenBank/DDBJ databases">
        <authorList>
            <person name="Vogel A."/>
        </authorList>
    </citation>
    <scope>NUCLEOTIDE SEQUENCE [LARGE SCALE GENOMIC DNA]</scope>
</reference>
<evidence type="ECO:0000313" key="3">
    <source>
        <dbReference type="EMBL" id="VFQ63274.1"/>
    </source>
</evidence>
<dbReference type="Proteomes" id="UP000595140">
    <property type="component" value="Unassembled WGS sequence"/>
</dbReference>
<dbReference type="OrthoDB" id="10251809at2759"/>
<evidence type="ECO:0000256" key="2">
    <source>
        <dbReference type="ARBA" id="ARBA00022737"/>
    </source>
</evidence>
<dbReference type="EMBL" id="OOIL02000283">
    <property type="protein sequence ID" value="VFQ63274.1"/>
    <property type="molecule type" value="Genomic_DNA"/>
</dbReference>
<protein>
    <submittedName>
        <fullName evidence="3">Uncharacterized protein</fullName>
    </submittedName>
</protein>
<organism evidence="3 4">
    <name type="scientific">Cuscuta campestris</name>
    <dbReference type="NCBI Taxonomy" id="132261"/>
    <lineage>
        <taxon>Eukaryota</taxon>
        <taxon>Viridiplantae</taxon>
        <taxon>Streptophyta</taxon>
        <taxon>Embryophyta</taxon>
        <taxon>Tracheophyta</taxon>
        <taxon>Spermatophyta</taxon>
        <taxon>Magnoliopsida</taxon>
        <taxon>eudicotyledons</taxon>
        <taxon>Gunneridae</taxon>
        <taxon>Pentapetalae</taxon>
        <taxon>asterids</taxon>
        <taxon>lamiids</taxon>
        <taxon>Solanales</taxon>
        <taxon>Convolvulaceae</taxon>
        <taxon>Cuscuteae</taxon>
        <taxon>Cuscuta</taxon>
        <taxon>Cuscuta subgen. Grammica</taxon>
        <taxon>Cuscuta sect. Cleistogrammica</taxon>
    </lineage>
</organism>
<dbReference type="PANTHER" id="PTHR46093">
    <property type="entry name" value="ACYL-COA-BINDING DOMAIN-CONTAINING PROTEIN 5"/>
    <property type="match status" value="1"/>
</dbReference>
<dbReference type="AlphaFoldDB" id="A0A484KH86"/>
<dbReference type="Pfam" id="PF24681">
    <property type="entry name" value="Kelch_KLHDC2_KLHL20_DRC7"/>
    <property type="match status" value="1"/>
</dbReference>
<proteinExistence type="predicted"/>
<keyword evidence="4" id="KW-1185">Reference proteome</keyword>
<keyword evidence="2" id="KW-0677">Repeat</keyword>
<dbReference type="PANTHER" id="PTHR46093:SF3">
    <property type="entry name" value="ACYL-COA-BINDING DOMAIN-CONTAINING PROTEIN 4"/>
    <property type="match status" value="1"/>
</dbReference>
<dbReference type="SUPFAM" id="SSF117281">
    <property type="entry name" value="Kelch motif"/>
    <property type="match status" value="1"/>
</dbReference>
<evidence type="ECO:0000313" key="4">
    <source>
        <dbReference type="Proteomes" id="UP000595140"/>
    </source>
</evidence>
<dbReference type="InterPro" id="IPR015915">
    <property type="entry name" value="Kelch-typ_b-propeller"/>
</dbReference>
<evidence type="ECO:0000256" key="1">
    <source>
        <dbReference type="ARBA" id="ARBA00022441"/>
    </source>
</evidence>
<accession>A0A484KH86</accession>